<dbReference type="PANTHER" id="PTHR43861:SF1">
    <property type="entry name" value="TRANS-ACONITATE 2-METHYLTRANSFERASE"/>
    <property type="match status" value="1"/>
</dbReference>
<evidence type="ECO:0000313" key="5">
    <source>
        <dbReference type="Proteomes" id="UP001596432"/>
    </source>
</evidence>
<keyword evidence="5" id="KW-1185">Reference proteome</keyword>
<dbReference type="GO" id="GO:0008168">
    <property type="term" value="F:methyltransferase activity"/>
    <property type="evidence" value="ECO:0007669"/>
    <property type="project" value="UniProtKB-KW"/>
</dbReference>
<dbReference type="Pfam" id="PF13649">
    <property type="entry name" value="Methyltransf_25"/>
    <property type="match status" value="1"/>
</dbReference>
<feature type="domain" description="Methyltransferase" evidence="3">
    <location>
        <begin position="47"/>
        <end position="142"/>
    </location>
</feature>
<evidence type="ECO:0000256" key="1">
    <source>
        <dbReference type="ARBA" id="ARBA00022603"/>
    </source>
</evidence>
<protein>
    <submittedName>
        <fullName evidence="4">Class I SAM-dependent methyltransferase</fullName>
        <ecNumber evidence="4">2.1.1.-</ecNumber>
    </submittedName>
</protein>
<dbReference type="SUPFAM" id="SSF53335">
    <property type="entry name" value="S-adenosyl-L-methionine-dependent methyltransferases"/>
    <property type="match status" value="1"/>
</dbReference>
<dbReference type="GO" id="GO:0032259">
    <property type="term" value="P:methylation"/>
    <property type="evidence" value="ECO:0007669"/>
    <property type="project" value="UniProtKB-KW"/>
</dbReference>
<keyword evidence="2 4" id="KW-0808">Transferase</keyword>
<evidence type="ECO:0000259" key="3">
    <source>
        <dbReference type="Pfam" id="PF13649"/>
    </source>
</evidence>
<name>A0ABD5XU21_9EURY</name>
<dbReference type="InterPro" id="IPR041698">
    <property type="entry name" value="Methyltransf_25"/>
</dbReference>
<comment type="caution">
    <text evidence="4">The sequence shown here is derived from an EMBL/GenBank/DDBJ whole genome shotgun (WGS) entry which is preliminary data.</text>
</comment>
<dbReference type="PANTHER" id="PTHR43861">
    <property type="entry name" value="TRANS-ACONITATE 2-METHYLTRANSFERASE-RELATED"/>
    <property type="match status" value="1"/>
</dbReference>
<dbReference type="Gene3D" id="3.40.50.150">
    <property type="entry name" value="Vaccinia Virus protein VP39"/>
    <property type="match status" value="1"/>
</dbReference>
<evidence type="ECO:0000256" key="2">
    <source>
        <dbReference type="ARBA" id="ARBA00022679"/>
    </source>
</evidence>
<dbReference type="CDD" id="cd02440">
    <property type="entry name" value="AdoMet_MTases"/>
    <property type="match status" value="1"/>
</dbReference>
<dbReference type="EMBL" id="JBHTAS010000001">
    <property type="protein sequence ID" value="MFC7138592.1"/>
    <property type="molecule type" value="Genomic_DNA"/>
</dbReference>
<accession>A0ABD5XU21</accession>
<sequence>MPDDVGATQSFYGRWARFYDWLATAPGVGSWRERAADALGLDSGDTVVEMGCGTGANFSYLRDRVGPDGRVVGVDLTRGMLRRASERIDRAGWRNVHLARADARRPPVDGPVDAVLATFVVGMFADPRPAVERWIDMLVPGGRIALLNAGRSDRRVAAPLNLGFRAFVRAAAPGDGRESPSESLERRVATARDAVYSNCPAHGFEEFGLGYLGLAWGVRGD</sequence>
<proteinExistence type="predicted"/>
<keyword evidence="1 4" id="KW-0489">Methyltransferase</keyword>
<gene>
    <name evidence="4" type="ORF">ACFQMA_01925</name>
</gene>
<dbReference type="Proteomes" id="UP001596432">
    <property type="component" value="Unassembled WGS sequence"/>
</dbReference>
<dbReference type="GeneID" id="78818832"/>
<dbReference type="EC" id="2.1.1.-" evidence="4"/>
<organism evidence="4 5">
    <name type="scientific">Halosimplex aquaticum</name>
    <dbReference type="NCBI Taxonomy" id="3026162"/>
    <lineage>
        <taxon>Archaea</taxon>
        <taxon>Methanobacteriati</taxon>
        <taxon>Methanobacteriota</taxon>
        <taxon>Stenosarchaea group</taxon>
        <taxon>Halobacteria</taxon>
        <taxon>Halobacteriales</taxon>
        <taxon>Haloarculaceae</taxon>
        <taxon>Halosimplex</taxon>
    </lineage>
</organism>
<dbReference type="RefSeq" id="WP_274324209.1">
    <property type="nucleotide sequence ID" value="NZ_CP118158.1"/>
</dbReference>
<reference evidence="4 5" key="1">
    <citation type="journal article" date="2019" name="Int. J. Syst. Evol. Microbiol.">
        <title>The Global Catalogue of Microorganisms (GCM) 10K type strain sequencing project: providing services to taxonomists for standard genome sequencing and annotation.</title>
        <authorList>
            <consortium name="The Broad Institute Genomics Platform"/>
            <consortium name="The Broad Institute Genome Sequencing Center for Infectious Disease"/>
            <person name="Wu L."/>
            <person name="Ma J."/>
        </authorList>
    </citation>
    <scope>NUCLEOTIDE SEQUENCE [LARGE SCALE GENOMIC DNA]</scope>
    <source>
        <strain evidence="4 5">XZYJT29</strain>
    </source>
</reference>
<dbReference type="InterPro" id="IPR029063">
    <property type="entry name" value="SAM-dependent_MTases_sf"/>
</dbReference>
<evidence type="ECO:0000313" key="4">
    <source>
        <dbReference type="EMBL" id="MFC7138592.1"/>
    </source>
</evidence>
<dbReference type="AlphaFoldDB" id="A0ABD5XU21"/>